<protein>
    <submittedName>
        <fullName evidence="1">Uncharacterized protein</fullName>
    </submittedName>
</protein>
<dbReference type="Proteomes" id="UP000033881">
    <property type="component" value="Unassembled WGS sequence"/>
</dbReference>
<dbReference type="STRING" id="1618574.UT24_C0019G0024"/>
<comment type="caution">
    <text evidence="1">The sequence shown here is derived from an EMBL/GenBank/DDBJ whole genome shotgun (WGS) entry which is preliminary data.</text>
</comment>
<name>A0A0G0PP90_9BACT</name>
<sequence>MKEILDKKPYKYETSDGKLFTNKEYAGKHEAAIRRLNDSTLFKNNAEQRRATIDKINVCLRGRYAIDGRLDQMSDLDRIDFVYYVISRTELDTPEESHHYAAMENQIDNVKYVLIDRNECPECSGWNGRYVYLFPSKDALLEKMNNEKIYPGIGWQLYDLSREYATPLDVKAMFEF</sequence>
<proteinExistence type="predicted"/>
<evidence type="ECO:0000313" key="1">
    <source>
        <dbReference type="EMBL" id="KKQ99984.1"/>
    </source>
</evidence>
<reference evidence="1 2" key="1">
    <citation type="journal article" date="2015" name="Nature">
        <title>rRNA introns, odd ribosomes, and small enigmatic genomes across a large radiation of phyla.</title>
        <authorList>
            <person name="Brown C.T."/>
            <person name="Hug L.A."/>
            <person name="Thomas B.C."/>
            <person name="Sharon I."/>
            <person name="Castelle C.J."/>
            <person name="Singh A."/>
            <person name="Wilkins M.J."/>
            <person name="Williams K.H."/>
            <person name="Banfield J.F."/>
        </authorList>
    </citation>
    <scope>NUCLEOTIDE SEQUENCE [LARGE SCALE GENOMIC DNA]</scope>
</reference>
<evidence type="ECO:0000313" key="2">
    <source>
        <dbReference type="Proteomes" id="UP000033881"/>
    </source>
</evidence>
<gene>
    <name evidence="1" type="ORF">UT24_C0019G0024</name>
</gene>
<dbReference type="AlphaFoldDB" id="A0A0G0PP90"/>
<organism evidence="1 2">
    <name type="scientific">Candidatus Woesebacteria bacterium GW2011_GWB1_39_12</name>
    <dbReference type="NCBI Taxonomy" id="1618574"/>
    <lineage>
        <taxon>Bacteria</taxon>
        <taxon>Candidatus Woeseibacteriota</taxon>
    </lineage>
</organism>
<dbReference type="EMBL" id="LBWB01000019">
    <property type="protein sequence ID" value="KKQ99984.1"/>
    <property type="molecule type" value="Genomic_DNA"/>
</dbReference>
<accession>A0A0G0PP90</accession>